<keyword evidence="2" id="KW-1185">Reference proteome</keyword>
<reference evidence="1" key="1">
    <citation type="submission" date="2021-02" db="EMBL/GenBank/DDBJ databases">
        <title>First Annotated Genome of the Yellow-green Alga Tribonema minus.</title>
        <authorList>
            <person name="Mahan K.M."/>
        </authorList>
    </citation>
    <scope>NUCLEOTIDE SEQUENCE</scope>
    <source>
        <strain evidence="1">UTEX B ZZ1240</strain>
    </source>
</reference>
<protein>
    <submittedName>
        <fullName evidence="1">Uncharacterized protein</fullName>
    </submittedName>
</protein>
<dbReference type="EMBL" id="JAFCMP010000085">
    <property type="protein sequence ID" value="KAG5187681.1"/>
    <property type="molecule type" value="Genomic_DNA"/>
</dbReference>
<accession>A0A835Z6L8</accession>
<proteinExistence type="predicted"/>
<comment type="caution">
    <text evidence="1">The sequence shown here is derived from an EMBL/GenBank/DDBJ whole genome shotgun (WGS) entry which is preliminary data.</text>
</comment>
<organism evidence="1 2">
    <name type="scientific">Tribonema minus</name>
    <dbReference type="NCBI Taxonomy" id="303371"/>
    <lineage>
        <taxon>Eukaryota</taxon>
        <taxon>Sar</taxon>
        <taxon>Stramenopiles</taxon>
        <taxon>Ochrophyta</taxon>
        <taxon>PX clade</taxon>
        <taxon>Xanthophyceae</taxon>
        <taxon>Tribonematales</taxon>
        <taxon>Tribonemataceae</taxon>
        <taxon>Tribonema</taxon>
    </lineage>
</organism>
<sequence>MTSSEKCNLMFRHRAWQQRARSGSGGGAAAAVAALARSLADGSSGAAGIDPEVLAPSDALLSGCCALASHRIGERAEARMLHDMVDVVGDRPFADEAERCLLRKRRLRDEGPCKGVSYYDGRHSRIPSSELRDEGLCKGVSFYDGRRTGAPHTFYDS</sequence>
<name>A0A835Z6L8_9STRA</name>
<evidence type="ECO:0000313" key="1">
    <source>
        <dbReference type="EMBL" id="KAG5187681.1"/>
    </source>
</evidence>
<dbReference type="Proteomes" id="UP000664859">
    <property type="component" value="Unassembled WGS sequence"/>
</dbReference>
<evidence type="ECO:0000313" key="2">
    <source>
        <dbReference type="Proteomes" id="UP000664859"/>
    </source>
</evidence>
<dbReference type="AlphaFoldDB" id="A0A835Z6L8"/>
<gene>
    <name evidence="1" type="ORF">JKP88DRAFT_287988</name>
</gene>